<feature type="binding site" evidence="3">
    <location>
        <position position="224"/>
    </location>
    <ligand>
        <name>Ca(2+)</name>
        <dbReference type="ChEBI" id="CHEBI:29108"/>
    </ligand>
</feature>
<feature type="binding site" evidence="2">
    <location>
        <position position="150"/>
    </location>
    <ligand>
        <name>Mn(2+)</name>
        <dbReference type="ChEBI" id="CHEBI:29035"/>
        <label>1</label>
    </ligand>
</feature>
<gene>
    <name evidence="5" type="ORF">EPH95_06075</name>
</gene>
<feature type="binding site" evidence="2">
    <location>
        <position position="35"/>
    </location>
    <ligand>
        <name>Mn(2+)</name>
        <dbReference type="ChEBI" id="CHEBI:29035"/>
        <label>1</label>
    </ligand>
</feature>
<comment type="cofactor">
    <cofactor evidence="2">
        <name>Mn(2+)</name>
        <dbReference type="ChEBI" id="CHEBI:29035"/>
    </cofactor>
    <text evidence="2">Binds 2 manganese ions per subunit.</text>
</comment>
<evidence type="ECO:0000256" key="4">
    <source>
        <dbReference type="SAM" id="MobiDB-lite"/>
    </source>
</evidence>
<evidence type="ECO:0000256" key="3">
    <source>
        <dbReference type="PIRSR" id="PIRSR607760-2"/>
    </source>
</evidence>
<feature type="binding site" evidence="3">
    <location>
        <position position="222"/>
    </location>
    <ligand>
        <name>Ca(2+)</name>
        <dbReference type="ChEBI" id="CHEBI:29108"/>
    </ligand>
</feature>
<dbReference type="GO" id="GO:0046872">
    <property type="term" value="F:metal ion binding"/>
    <property type="evidence" value="ECO:0007669"/>
    <property type="project" value="UniProtKB-KW"/>
</dbReference>
<dbReference type="InterPro" id="IPR009078">
    <property type="entry name" value="Ferritin-like_SF"/>
</dbReference>
<feature type="binding site" evidence="2">
    <location>
        <position position="66"/>
    </location>
    <ligand>
        <name>Mn(2+)</name>
        <dbReference type="ChEBI" id="CHEBI:29035"/>
        <label>2</label>
    </ligand>
</feature>
<keyword evidence="6" id="KW-1185">Reference proteome</keyword>
<dbReference type="InterPro" id="IPR012347">
    <property type="entry name" value="Ferritin-like"/>
</dbReference>
<dbReference type="InterPro" id="IPR027407">
    <property type="entry name" value="Mn_catalase_C"/>
</dbReference>
<comment type="cofactor">
    <cofactor evidence="3">
        <name>Ca(2+)</name>
        <dbReference type="ChEBI" id="CHEBI:29108"/>
    </cofactor>
    <text evidence="3">Binds 1 Ca(2+) ion per subunit.</text>
</comment>
<dbReference type="InterPro" id="IPR007760">
    <property type="entry name" value="Mn_catalase"/>
</dbReference>
<feature type="region of interest" description="Disordered" evidence="4">
    <location>
        <begin position="226"/>
        <end position="304"/>
    </location>
</feature>
<evidence type="ECO:0000313" key="6">
    <source>
        <dbReference type="Proteomes" id="UP000319756"/>
    </source>
</evidence>
<organism evidence="5 6">
    <name type="scientific">Salicibibacter halophilus</name>
    <dbReference type="NCBI Taxonomy" id="2502791"/>
    <lineage>
        <taxon>Bacteria</taxon>
        <taxon>Bacillati</taxon>
        <taxon>Bacillota</taxon>
        <taxon>Bacilli</taxon>
        <taxon>Bacillales</taxon>
        <taxon>Bacillaceae</taxon>
        <taxon>Salicibibacter</taxon>
    </lineage>
</organism>
<evidence type="ECO:0000256" key="1">
    <source>
        <dbReference type="ARBA" id="ARBA00007644"/>
    </source>
</evidence>
<feature type="compositionally biased region" description="Basic and acidic residues" evidence="4">
    <location>
        <begin position="294"/>
        <end position="304"/>
    </location>
</feature>
<evidence type="ECO:0000256" key="2">
    <source>
        <dbReference type="PIRSR" id="PIRSR607760-1"/>
    </source>
</evidence>
<comment type="similarity">
    <text evidence="1">Belongs to the manganese catalase family.</text>
</comment>
<dbReference type="AlphaFoldDB" id="A0A514LG16"/>
<name>A0A514LG16_9BACI</name>
<protein>
    <submittedName>
        <fullName evidence="5">Manganese catalase family protein</fullName>
    </submittedName>
</protein>
<dbReference type="Pfam" id="PF05067">
    <property type="entry name" value="Mn_catalase"/>
    <property type="match status" value="1"/>
</dbReference>
<dbReference type="CDD" id="cd01051">
    <property type="entry name" value="Mn_catalase"/>
    <property type="match status" value="1"/>
</dbReference>
<feature type="binding site" evidence="2">
    <location>
        <position position="183"/>
    </location>
    <ligand>
        <name>Mn(2+)</name>
        <dbReference type="ChEBI" id="CHEBI:29035"/>
        <label>1</label>
    </ligand>
</feature>
<feature type="binding site" evidence="3">
    <location>
        <position position="57"/>
    </location>
    <ligand>
        <name>Ca(2+)</name>
        <dbReference type="ChEBI" id="CHEBI:29108"/>
    </ligand>
</feature>
<feature type="binding site" evidence="3">
    <location>
        <position position="226"/>
    </location>
    <ligand>
        <name>Ca(2+)</name>
        <dbReference type="ChEBI" id="CHEBI:29108"/>
    </ligand>
</feature>
<dbReference type="Gene3D" id="1.20.1260.10">
    <property type="match status" value="1"/>
</dbReference>
<keyword evidence="2" id="KW-0464">Manganese</keyword>
<keyword evidence="2" id="KW-0479">Metal-binding</keyword>
<dbReference type="Proteomes" id="UP000319756">
    <property type="component" value="Chromosome"/>
</dbReference>
<feature type="binding site" evidence="3">
    <location>
        <position position="61"/>
    </location>
    <ligand>
        <name>Ca(2+)</name>
        <dbReference type="ChEBI" id="CHEBI:29108"/>
    </ligand>
</feature>
<feature type="binding site" evidence="2">
    <location>
        <position position="69"/>
    </location>
    <ligand>
        <name>Mn(2+)</name>
        <dbReference type="ChEBI" id="CHEBI:29035"/>
        <label>1</label>
    </ligand>
</feature>
<evidence type="ECO:0000313" key="5">
    <source>
        <dbReference type="EMBL" id="QDI90797.1"/>
    </source>
</evidence>
<accession>A0A514LG16</accession>
<dbReference type="Gene3D" id="3.30.1530.10">
    <property type="entry name" value="manganese catalase, domain 2, chain A"/>
    <property type="match status" value="1"/>
</dbReference>
<dbReference type="OrthoDB" id="9800585at2"/>
<sequence>MFYHFKELQYPSKPERPDPAYAKRLQEILGGQFGEITTTMQYLMQGFNTRADAKFRDLILDIATEEIGHIEMAATMIARLLNESPTEEQEKAYKSDPALAAVIDGENPLNYIVAGAGAMAVDAEGNAWTSDYIISSGNLLADFRANFNLESQGRLQVVRLYNMTDDRGVKDLLSFFIARETAHQNIWREAIHDLENREGDIVVPTTFPREKQFNEVAYDFYNFSEGEESTKGPWTSGPAPDSKGEFQYYDRPVSYGKEPHLKSAHPKLHNTMEKPDHKHPHPSKHHPGTYFPYKHGDKRDEGDE</sequence>
<feature type="compositionally biased region" description="Basic residues" evidence="4">
    <location>
        <begin position="277"/>
        <end position="287"/>
    </location>
</feature>
<dbReference type="InterPro" id="IPR039377">
    <property type="entry name" value="Mn_catalase_dom"/>
</dbReference>
<keyword evidence="3" id="KW-0106">Calcium</keyword>
<dbReference type="SUPFAM" id="SSF47240">
    <property type="entry name" value="Ferritin-like"/>
    <property type="match status" value="1"/>
</dbReference>
<dbReference type="KEGG" id="sale:EPH95_06075"/>
<dbReference type="EMBL" id="CP035485">
    <property type="protein sequence ID" value="QDI90797.1"/>
    <property type="molecule type" value="Genomic_DNA"/>
</dbReference>
<dbReference type="RefSeq" id="WP_142088231.1">
    <property type="nucleotide sequence ID" value="NZ_CP035485.1"/>
</dbReference>
<proteinExistence type="inferred from homology"/>
<reference evidence="6" key="1">
    <citation type="submission" date="2019-01" db="EMBL/GenBank/DDBJ databases">
        <title>Genomic analysis of Salicibibacter sp. NKC3-5.</title>
        <authorList>
            <person name="Oh Y.J."/>
        </authorList>
    </citation>
    <scope>NUCLEOTIDE SEQUENCE [LARGE SCALE GENOMIC DNA]</scope>
    <source>
        <strain evidence="6">NKC3-5</strain>
    </source>
</reference>